<evidence type="ECO:0000256" key="3">
    <source>
        <dbReference type="ARBA" id="ARBA00004496"/>
    </source>
</evidence>
<dbReference type="InterPro" id="IPR013083">
    <property type="entry name" value="Znf_RING/FYVE/PHD"/>
</dbReference>
<feature type="coiled-coil region" evidence="11">
    <location>
        <begin position="593"/>
        <end position="627"/>
    </location>
</feature>
<feature type="compositionally biased region" description="Polar residues" evidence="12">
    <location>
        <begin position="124"/>
        <end position="139"/>
    </location>
</feature>
<evidence type="ECO:0000256" key="4">
    <source>
        <dbReference type="ARBA" id="ARBA00004906"/>
    </source>
</evidence>
<dbReference type="SUPFAM" id="SSF57850">
    <property type="entry name" value="RING/U-box"/>
    <property type="match status" value="1"/>
</dbReference>
<comment type="caution">
    <text evidence="14">The sequence shown here is derived from an EMBL/GenBank/DDBJ whole genome shotgun (WGS) entry which is preliminary data.</text>
</comment>
<evidence type="ECO:0000256" key="2">
    <source>
        <dbReference type="ARBA" id="ARBA00004123"/>
    </source>
</evidence>
<dbReference type="PANTHER" id="PTHR13931">
    <property type="entry name" value="UBIQUITINATION FACTOR E4"/>
    <property type="match status" value="1"/>
</dbReference>
<proteinExistence type="inferred from homology"/>
<dbReference type="Gene3D" id="3.30.40.10">
    <property type="entry name" value="Zinc/RING finger domain, C3HC4 (zinc finger)"/>
    <property type="match status" value="1"/>
</dbReference>
<dbReference type="PROSITE" id="PS51698">
    <property type="entry name" value="U_BOX"/>
    <property type="match status" value="1"/>
</dbReference>
<evidence type="ECO:0000256" key="11">
    <source>
        <dbReference type="SAM" id="Coils"/>
    </source>
</evidence>
<dbReference type="Pfam" id="PF10408">
    <property type="entry name" value="Ufd2P_core"/>
    <property type="match status" value="1"/>
</dbReference>
<dbReference type="GO" id="GO:0034450">
    <property type="term" value="F:ubiquitin-ubiquitin ligase activity"/>
    <property type="evidence" value="ECO:0007669"/>
    <property type="project" value="InterPro"/>
</dbReference>
<keyword evidence="7" id="KW-0808">Transferase</keyword>
<comment type="subcellular location">
    <subcellularLocation>
        <location evidence="3">Cytoplasm</location>
    </subcellularLocation>
    <subcellularLocation>
        <location evidence="2">Nucleus</location>
    </subcellularLocation>
</comment>
<keyword evidence="8" id="KW-0833">Ubl conjugation pathway</keyword>
<dbReference type="InterPro" id="IPR003613">
    <property type="entry name" value="Ubox_domain"/>
</dbReference>
<protein>
    <recommendedName>
        <fullName evidence="13">U-box domain-containing protein</fullName>
    </recommendedName>
</protein>
<dbReference type="Proteomes" id="UP000750711">
    <property type="component" value="Unassembled WGS sequence"/>
</dbReference>
<accession>A0A9P8LAT3</accession>
<organism evidence="14 15">
    <name type="scientific">Trichoglossum hirsutum</name>
    <dbReference type="NCBI Taxonomy" id="265104"/>
    <lineage>
        <taxon>Eukaryota</taxon>
        <taxon>Fungi</taxon>
        <taxon>Dikarya</taxon>
        <taxon>Ascomycota</taxon>
        <taxon>Pezizomycotina</taxon>
        <taxon>Geoglossomycetes</taxon>
        <taxon>Geoglossales</taxon>
        <taxon>Geoglossaceae</taxon>
        <taxon>Trichoglossum</taxon>
    </lineage>
</organism>
<comment type="similarity">
    <text evidence="5">Belongs to the ubiquitin conjugation factor E4 family.</text>
</comment>
<keyword evidence="6" id="KW-0963">Cytoplasm</keyword>
<sequence>MAITAELVADEMLRPRRDEQDRARICASKEVRLGTDSIVVPLPGRFWKVLETRWGKSLPKIRELLIATIRNKRLAKLQASLRSGEGGESSSSNAATFKATDASSDVSSQDQTRPRINLPASGASAVSTPSQPNPFTQLGLNKINVEKESTAGSGLPMKRTGVSPSAGIRSKSPPGRSFAAPANTKETLEAWEDKTLGGIFRITLKPGVTRDAHGQALHYAPSVRADLEEQNEAVRLSVGVLDQAILEVASSLGSTPPLDFLLACWKRVSRLYRTAKAGKTEDSKNGILKEARRICMSYCFFAITMPEMFGQDLQPSSPLTPHLLFDPEDDRGVCHDFLTEASLRAVDDELVRGALVRAVEELSQQLAPMTLNDDYKPYVHALKSITRFPVLINAITGSSLFLPSGVAPQDLERKTLLGPFFQISPLQGVVTLAYFSSPKTRDKNYIINSQKALRMSLQTHQADLLDIVNHVIRASKESRERMLDWFALVVNSNQKRRGLQVDAATVSSDGFMVNVTAILDQLCDPFMDSTFSKIDRIEVDYLRRHPRVQIREETKLNGDQKASDQFYSTSVEGNSNFISEIFFLTLAAHHYGTEAANSKLDQLEKDLKFLEKQAERMEAERHKFINTPQLALFDRRMEEMRERVDNGLSYKFGIQGVLFDDLSQARSMQFMRYVIVWMLRIVGSHHDFPKRELRKVYELPEMDTSVLTFGSLPLPEAQPEVFRCLPEYYLEDIISNFKFIFRYLPHVITSTQSDELVALCITFLRSSEYIKNPYLKSGLVSLLFLGIWPQYGRAKGILGDLLNSLPFATDNLLHSLMKFYIEVENTGTHTQFFDKFNIRYEIFQVIKCIWTNPIFREHLEQESRVNVEFFVRFVNLLLNDVTFVLDESLNALVKIHDLQKELEDPSLDANVRAEKEESLATQERTATSYMQLTNETVSMLKLFTEALADAFTMPEIVQRLADMLDYNVDSLVGPRCSNLKVVGKDKYFFNPRALLSEIIDVYLNLRDKTAFVEAVARDGRSYKPKNFETATGVMRKHVLKSPEEIAAWNALRERFKQAKMADDQAEEDLGEIPDEFLDPLMYTLMEDPVILPTSKVSIDRSTIRSHLLSDPNDPFNRAPLKVEDVVPDLELKAKIQAFKAEKKSKRVTGDIMDTMAG</sequence>
<keyword evidence="9" id="KW-0697">Rotamase</keyword>
<keyword evidence="10" id="KW-0539">Nucleus</keyword>
<dbReference type="GO" id="GO:0000151">
    <property type="term" value="C:ubiquitin ligase complex"/>
    <property type="evidence" value="ECO:0007669"/>
    <property type="project" value="InterPro"/>
</dbReference>
<dbReference type="GO" id="GO:0005634">
    <property type="term" value="C:nucleus"/>
    <property type="evidence" value="ECO:0007669"/>
    <property type="project" value="UniProtKB-SubCell"/>
</dbReference>
<comment type="catalytic activity">
    <reaction evidence="1">
        <text>S-ubiquitinyl-[E2 ubiquitin-conjugating enzyme]-L-cysteine + [acceptor protein]-L-lysine = [E2 ubiquitin-conjugating enzyme]-L-cysteine + N(6)-ubiquitinyl-[acceptor protein]-L-lysine.</text>
        <dbReference type="EC" id="2.3.2.27"/>
    </reaction>
</comment>
<feature type="region of interest" description="Disordered" evidence="12">
    <location>
        <begin position="81"/>
        <end position="180"/>
    </location>
</feature>
<dbReference type="GO" id="GO:0000209">
    <property type="term" value="P:protein polyubiquitination"/>
    <property type="evidence" value="ECO:0007669"/>
    <property type="project" value="TreeGrafter"/>
</dbReference>
<evidence type="ECO:0000313" key="15">
    <source>
        <dbReference type="Proteomes" id="UP000750711"/>
    </source>
</evidence>
<evidence type="ECO:0000256" key="9">
    <source>
        <dbReference type="ARBA" id="ARBA00023110"/>
    </source>
</evidence>
<dbReference type="CDD" id="cd16657">
    <property type="entry name" value="RING-Ubox_UBE4A"/>
    <property type="match status" value="1"/>
</dbReference>
<evidence type="ECO:0000313" key="14">
    <source>
        <dbReference type="EMBL" id="KAH0558709.1"/>
    </source>
</evidence>
<dbReference type="Pfam" id="PF04564">
    <property type="entry name" value="U-box"/>
    <property type="match status" value="1"/>
</dbReference>
<dbReference type="GO" id="GO:0036503">
    <property type="term" value="P:ERAD pathway"/>
    <property type="evidence" value="ECO:0007669"/>
    <property type="project" value="InterPro"/>
</dbReference>
<dbReference type="PANTHER" id="PTHR13931:SF2">
    <property type="entry name" value="UBIQUITIN CONJUGATION FACTOR E4 B"/>
    <property type="match status" value="1"/>
</dbReference>
<dbReference type="AlphaFoldDB" id="A0A9P8LAT3"/>
<dbReference type="GO" id="GO:0006511">
    <property type="term" value="P:ubiquitin-dependent protein catabolic process"/>
    <property type="evidence" value="ECO:0007669"/>
    <property type="project" value="InterPro"/>
</dbReference>
<dbReference type="InterPro" id="IPR045132">
    <property type="entry name" value="UBE4"/>
</dbReference>
<dbReference type="SMART" id="SM00504">
    <property type="entry name" value="Ubox"/>
    <property type="match status" value="1"/>
</dbReference>
<keyword evidence="9" id="KW-0413">Isomerase</keyword>
<dbReference type="GO" id="GO:0003755">
    <property type="term" value="F:peptidyl-prolyl cis-trans isomerase activity"/>
    <property type="evidence" value="ECO:0007669"/>
    <property type="project" value="UniProtKB-KW"/>
</dbReference>
<gene>
    <name evidence="14" type="ORF">GP486_004640</name>
</gene>
<dbReference type="EMBL" id="JAGHQM010000763">
    <property type="protein sequence ID" value="KAH0558709.1"/>
    <property type="molecule type" value="Genomic_DNA"/>
</dbReference>
<evidence type="ECO:0000256" key="8">
    <source>
        <dbReference type="ARBA" id="ARBA00022786"/>
    </source>
</evidence>
<evidence type="ECO:0000256" key="10">
    <source>
        <dbReference type="ARBA" id="ARBA00023242"/>
    </source>
</evidence>
<evidence type="ECO:0000256" key="1">
    <source>
        <dbReference type="ARBA" id="ARBA00000900"/>
    </source>
</evidence>
<evidence type="ECO:0000256" key="5">
    <source>
        <dbReference type="ARBA" id="ARBA00007434"/>
    </source>
</evidence>
<dbReference type="GO" id="GO:0005737">
    <property type="term" value="C:cytoplasm"/>
    <property type="evidence" value="ECO:0007669"/>
    <property type="project" value="UniProtKB-SubCell"/>
</dbReference>
<evidence type="ECO:0000259" key="13">
    <source>
        <dbReference type="PROSITE" id="PS51698"/>
    </source>
</evidence>
<evidence type="ECO:0000256" key="12">
    <source>
        <dbReference type="SAM" id="MobiDB-lite"/>
    </source>
</evidence>
<feature type="compositionally biased region" description="Polar residues" evidence="12">
    <location>
        <begin position="101"/>
        <end position="111"/>
    </location>
</feature>
<name>A0A9P8LAT3_9PEZI</name>
<comment type="pathway">
    <text evidence="4">Protein modification; protein ubiquitination.</text>
</comment>
<dbReference type="FunFam" id="3.30.40.10:FF:000055">
    <property type="entry name" value="Ubiquitin conjugation factor e4 a"/>
    <property type="match status" value="1"/>
</dbReference>
<feature type="domain" description="U-box" evidence="13">
    <location>
        <begin position="1071"/>
        <end position="1145"/>
    </location>
</feature>
<keyword evidence="15" id="KW-1185">Reference proteome</keyword>
<dbReference type="InterPro" id="IPR019474">
    <property type="entry name" value="Ub_conjug_fac_E4_core"/>
</dbReference>
<evidence type="ECO:0000256" key="6">
    <source>
        <dbReference type="ARBA" id="ARBA00022490"/>
    </source>
</evidence>
<reference evidence="14" key="1">
    <citation type="submission" date="2021-03" db="EMBL/GenBank/DDBJ databases">
        <title>Comparative genomics and phylogenomic investigation of the class Geoglossomycetes provide insights into ecological specialization and systematics.</title>
        <authorList>
            <person name="Melie T."/>
            <person name="Pirro S."/>
            <person name="Miller A.N."/>
            <person name="Quandt A."/>
        </authorList>
    </citation>
    <scope>NUCLEOTIDE SEQUENCE</scope>
    <source>
        <strain evidence="14">CAQ_001_2017</strain>
    </source>
</reference>
<keyword evidence="11" id="KW-0175">Coiled coil</keyword>
<evidence type="ECO:0000256" key="7">
    <source>
        <dbReference type="ARBA" id="ARBA00022679"/>
    </source>
</evidence>